<comment type="caution">
    <text evidence="1">The sequence shown here is derived from an EMBL/GenBank/DDBJ whole genome shotgun (WGS) entry which is preliminary data.</text>
</comment>
<name>A0ACC3ABJ5_9EURO</name>
<evidence type="ECO:0000313" key="2">
    <source>
        <dbReference type="Proteomes" id="UP001172386"/>
    </source>
</evidence>
<proteinExistence type="predicted"/>
<dbReference type="EMBL" id="JAPDRQ010000048">
    <property type="protein sequence ID" value="KAJ9658691.1"/>
    <property type="molecule type" value="Genomic_DNA"/>
</dbReference>
<keyword evidence="2" id="KW-1185">Reference proteome</keyword>
<organism evidence="1 2">
    <name type="scientific">Neophaeococcomyces mojaviensis</name>
    <dbReference type="NCBI Taxonomy" id="3383035"/>
    <lineage>
        <taxon>Eukaryota</taxon>
        <taxon>Fungi</taxon>
        <taxon>Dikarya</taxon>
        <taxon>Ascomycota</taxon>
        <taxon>Pezizomycotina</taxon>
        <taxon>Eurotiomycetes</taxon>
        <taxon>Chaetothyriomycetidae</taxon>
        <taxon>Chaetothyriales</taxon>
        <taxon>Chaetothyriales incertae sedis</taxon>
        <taxon>Neophaeococcomyces</taxon>
    </lineage>
</organism>
<dbReference type="Proteomes" id="UP001172386">
    <property type="component" value="Unassembled WGS sequence"/>
</dbReference>
<sequence length="124" mass="13021">MSDNDNTIDYTSNFVDATNLLGYIGNVIVNPGAIPIPAGGTSIPFTVQSSSIICYKTGGQTDLYNVDTDCKFDVGEKVTMTGSFATDVKEQLLTKGIIGPDDNDAITVAGASVTGKYKLSSQKL</sequence>
<reference evidence="1" key="1">
    <citation type="submission" date="2022-10" db="EMBL/GenBank/DDBJ databases">
        <title>Culturing micro-colonial fungi from biological soil crusts in the Mojave desert and describing Neophaeococcomyces mojavensis, and introducing the new genera and species Taxawa tesnikishii.</title>
        <authorList>
            <person name="Kurbessoian T."/>
            <person name="Stajich J.E."/>
        </authorList>
    </citation>
    <scope>NUCLEOTIDE SEQUENCE</scope>
    <source>
        <strain evidence="1">JES_112</strain>
    </source>
</reference>
<evidence type="ECO:0000313" key="1">
    <source>
        <dbReference type="EMBL" id="KAJ9658691.1"/>
    </source>
</evidence>
<accession>A0ACC3ABJ5</accession>
<gene>
    <name evidence="1" type="ORF">H2198_003569</name>
</gene>
<protein>
    <submittedName>
        <fullName evidence="1">Uncharacterized protein</fullName>
    </submittedName>
</protein>